<dbReference type="Proteomes" id="UP000030949">
    <property type="component" value="Unassembled WGS sequence"/>
</dbReference>
<dbReference type="RefSeq" id="WP_039589004.1">
    <property type="nucleotide sequence ID" value="NZ_JQGJ02000004.1"/>
</dbReference>
<dbReference type="GO" id="GO:0003824">
    <property type="term" value="F:catalytic activity"/>
    <property type="evidence" value="ECO:0007669"/>
    <property type="project" value="InterPro"/>
</dbReference>
<protein>
    <submittedName>
        <fullName evidence="2">2-succinyl-6-hydroxy-2, 4-cyclohexadiene-1-carboxylate synthase</fullName>
    </submittedName>
</protein>
<proteinExistence type="predicted"/>
<dbReference type="Gene3D" id="3.40.50.1820">
    <property type="entry name" value="alpha/beta hydrolase"/>
    <property type="match status" value="1"/>
</dbReference>
<dbReference type="PANTHER" id="PTHR43798:SF29">
    <property type="entry name" value="AB HYDROLASE-1 DOMAIN-CONTAINING PROTEIN"/>
    <property type="match status" value="1"/>
</dbReference>
<dbReference type="InterPro" id="IPR000073">
    <property type="entry name" value="AB_hydrolase_1"/>
</dbReference>
<dbReference type="PRINTS" id="PR00412">
    <property type="entry name" value="EPOXHYDRLASE"/>
</dbReference>
<dbReference type="EMBL" id="JQGJ01000002">
    <property type="protein sequence ID" value="KHK65936.1"/>
    <property type="molecule type" value="Genomic_DNA"/>
</dbReference>
<reference evidence="3" key="1">
    <citation type="submission" date="2015-03" db="EMBL/GenBank/DDBJ databases">
        <title>Pseudomonas frederiksbergensis hydrocarbon degrader.</title>
        <authorList>
            <person name="Brown L.M."/>
            <person name="Ruiz O.N."/>
            <person name="Mueller S."/>
            <person name="Gunasekera T.S."/>
        </authorList>
    </citation>
    <scope>NUCLEOTIDE SEQUENCE [LARGE SCALE GENOMIC DNA]</scope>
    <source>
        <strain evidence="3">SI8</strain>
    </source>
</reference>
<dbReference type="Pfam" id="PF00561">
    <property type="entry name" value="Abhydrolase_1"/>
    <property type="match status" value="1"/>
</dbReference>
<dbReference type="AlphaFoldDB" id="A0A0B1Z9N6"/>
<sequence length="270" mass="29959">MPFATIDGQPLHYLDQGRGPVVVLGSSYLWDHRMWAPQIDALSKHYRVIVPELWGHGQSGRLPEGMSSLDDLSRQTLALMDYLGIDCFNLVGLSVGGMWGARLALAAPERVQSLVLMDTYVGVEPEPTRLYYFSLFDKIDASGAIPEPLLDIIVPIFFRPGIDPQSALYQQFRATLAAMPTDRLKDSIVPLGRIIFGRDDILAQLPGLDARRTLVMCGDQDKPRPPSEALEMAKLIGCDHVLIPQAGHISNLENPEFVTQALSAFLKQWH</sequence>
<dbReference type="SUPFAM" id="SSF53474">
    <property type="entry name" value="alpha/beta-Hydrolases"/>
    <property type="match status" value="1"/>
</dbReference>
<dbReference type="InterPro" id="IPR000639">
    <property type="entry name" value="Epox_hydrolase-like"/>
</dbReference>
<gene>
    <name evidence="2" type="ORF">JZ00_03950</name>
</gene>
<dbReference type="InterPro" id="IPR050266">
    <property type="entry name" value="AB_hydrolase_sf"/>
</dbReference>
<organism evidence="2 3">
    <name type="scientific">Pseudomonas frederiksbergensis</name>
    <dbReference type="NCBI Taxonomy" id="104087"/>
    <lineage>
        <taxon>Bacteria</taxon>
        <taxon>Pseudomonadati</taxon>
        <taxon>Pseudomonadota</taxon>
        <taxon>Gammaproteobacteria</taxon>
        <taxon>Pseudomonadales</taxon>
        <taxon>Pseudomonadaceae</taxon>
        <taxon>Pseudomonas</taxon>
    </lineage>
</organism>
<dbReference type="InterPro" id="IPR029058">
    <property type="entry name" value="AB_hydrolase_fold"/>
</dbReference>
<dbReference type="PANTHER" id="PTHR43798">
    <property type="entry name" value="MONOACYLGLYCEROL LIPASE"/>
    <property type="match status" value="1"/>
</dbReference>
<evidence type="ECO:0000313" key="2">
    <source>
        <dbReference type="EMBL" id="KHK65936.1"/>
    </source>
</evidence>
<name>A0A0B1Z9N6_9PSED</name>
<evidence type="ECO:0000313" key="3">
    <source>
        <dbReference type="Proteomes" id="UP000030949"/>
    </source>
</evidence>
<comment type="caution">
    <text evidence="2">The sequence shown here is derived from an EMBL/GenBank/DDBJ whole genome shotgun (WGS) entry which is preliminary data.</text>
</comment>
<feature type="domain" description="AB hydrolase-1" evidence="1">
    <location>
        <begin position="31"/>
        <end position="133"/>
    </location>
</feature>
<dbReference type="OrthoDB" id="9779853at2"/>
<dbReference type="PRINTS" id="PR00111">
    <property type="entry name" value="ABHYDROLASE"/>
</dbReference>
<evidence type="ECO:0000259" key="1">
    <source>
        <dbReference type="Pfam" id="PF00561"/>
    </source>
</evidence>
<accession>A0A0B1Z9N6</accession>